<accession>A0AAG5D1I1</accession>
<dbReference type="EnsemblMetazoa" id="ENSAATROPT005500">
    <property type="protein sequence ID" value="ENSAATROPP005087"/>
    <property type="gene ID" value="ENSAATROPG004423"/>
</dbReference>
<evidence type="ECO:0000313" key="1">
    <source>
        <dbReference type="EnsemblMetazoa" id="ENSAATROPP005087"/>
    </source>
</evidence>
<reference evidence="1" key="1">
    <citation type="submission" date="2024-04" db="UniProtKB">
        <authorList>
            <consortium name="EnsemblMetazoa"/>
        </authorList>
    </citation>
    <scope>IDENTIFICATION</scope>
    <source>
        <strain evidence="1">EBRO</strain>
    </source>
</reference>
<sequence length="40" mass="4927">MFSNEQRMALVRHIEHDHVKNMAFKIYATHFHRLLKIEYA</sequence>
<proteinExistence type="predicted"/>
<protein>
    <submittedName>
        <fullName evidence="1">Uncharacterized protein</fullName>
    </submittedName>
</protein>
<dbReference type="AlphaFoldDB" id="A0AAG5D1I1"/>
<evidence type="ECO:0000313" key="2">
    <source>
        <dbReference type="Proteomes" id="UP000075880"/>
    </source>
</evidence>
<keyword evidence="2" id="KW-1185">Reference proteome</keyword>
<name>A0AAG5D1I1_ANOAO</name>
<dbReference type="Proteomes" id="UP000075880">
    <property type="component" value="Unassembled WGS sequence"/>
</dbReference>
<organism evidence="1 2">
    <name type="scientific">Anopheles atroparvus</name>
    <name type="common">European mosquito</name>
    <dbReference type="NCBI Taxonomy" id="41427"/>
    <lineage>
        <taxon>Eukaryota</taxon>
        <taxon>Metazoa</taxon>
        <taxon>Ecdysozoa</taxon>
        <taxon>Arthropoda</taxon>
        <taxon>Hexapoda</taxon>
        <taxon>Insecta</taxon>
        <taxon>Pterygota</taxon>
        <taxon>Neoptera</taxon>
        <taxon>Endopterygota</taxon>
        <taxon>Diptera</taxon>
        <taxon>Nematocera</taxon>
        <taxon>Culicoidea</taxon>
        <taxon>Culicidae</taxon>
        <taxon>Anophelinae</taxon>
        <taxon>Anopheles</taxon>
    </lineage>
</organism>